<evidence type="ECO:0000256" key="5">
    <source>
        <dbReference type="ARBA" id="ARBA00022989"/>
    </source>
</evidence>
<dbReference type="Pfam" id="PF02534">
    <property type="entry name" value="T4SS-DNA_transf"/>
    <property type="match status" value="1"/>
</dbReference>
<dbReference type="PANTHER" id="PTHR37937:SF1">
    <property type="entry name" value="CONJUGATIVE TRANSFER: DNA TRANSPORT"/>
    <property type="match status" value="1"/>
</dbReference>
<keyword evidence="5 8" id="KW-1133">Transmembrane helix</keyword>
<evidence type="ECO:0000256" key="4">
    <source>
        <dbReference type="ARBA" id="ARBA00022692"/>
    </source>
</evidence>
<keyword evidence="6 8" id="KW-0472">Membrane</keyword>
<dbReference type="GO" id="GO:0005886">
    <property type="term" value="C:plasma membrane"/>
    <property type="evidence" value="ECO:0007669"/>
    <property type="project" value="UniProtKB-SubCell"/>
</dbReference>
<dbReference type="AlphaFoldDB" id="A0A4Q1RD98"/>
<evidence type="ECO:0000256" key="8">
    <source>
        <dbReference type="SAM" id="Phobius"/>
    </source>
</evidence>
<evidence type="ECO:0000313" key="11">
    <source>
        <dbReference type="Proteomes" id="UP000290106"/>
    </source>
</evidence>
<evidence type="ECO:0000313" key="10">
    <source>
        <dbReference type="EMBL" id="RXS72574.1"/>
    </source>
</evidence>
<proteinExistence type="inferred from homology"/>
<dbReference type="RefSeq" id="WP_129259690.1">
    <property type="nucleotide sequence ID" value="NZ_SDKC01000002.1"/>
</dbReference>
<evidence type="ECO:0000256" key="3">
    <source>
        <dbReference type="ARBA" id="ARBA00022475"/>
    </source>
</evidence>
<gene>
    <name evidence="10" type="ORF">ETP43_16480</name>
</gene>
<name>A0A4Q1RD98_9FIRM</name>
<organism evidence="10 11">
    <name type="scientific">Blautia faecicola</name>
    <dbReference type="NCBI Taxonomy" id="2509240"/>
    <lineage>
        <taxon>Bacteria</taxon>
        <taxon>Bacillati</taxon>
        <taxon>Bacillota</taxon>
        <taxon>Clostridia</taxon>
        <taxon>Lachnospirales</taxon>
        <taxon>Lachnospiraceae</taxon>
        <taxon>Blautia</taxon>
    </lineage>
</organism>
<feature type="region of interest" description="Disordered" evidence="7">
    <location>
        <begin position="717"/>
        <end position="740"/>
    </location>
</feature>
<keyword evidence="3" id="KW-1003">Cell membrane</keyword>
<comment type="subcellular location">
    <subcellularLocation>
        <location evidence="1">Cell membrane</location>
        <topology evidence="1">Multi-pass membrane protein</topology>
    </subcellularLocation>
</comment>
<keyword evidence="4 8" id="KW-0812">Transmembrane</keyword>
<evidence type="ECO:0000256" key="7">
    <source>
        <dbReference type="SAM" id="MobiDB-lite"/>
    </source>
</evidence>
<dbReference type="NCBIfam" id="NF045973">
    <property type="entry name" value="conju_CD1115"/>
    <property type="match status" value="1"/>
</dbReference>
<reference evidence="10 11" key="1">
    <citation type="submission" date="2019-01" db="EMBL/GenBank/DDBJ databases">
        <title>Blautia sp. nov. KGMB01111 isolated human feces.</title>
        <authorList>
            <person name="Park J.-E."/>
            <person name="Kim J.-S."/>
            <person name="Park S.-H."/>
        </authorList>
    </citation>
    <scope>NUCLEOTIDE SEQUENCE [LARGE SCALE GENOMIC DNA]</scope>
    <source>
        <strain evidence="10 11">KGMB01111</strain>
    </source>
</reference>
<evidence type="ECO:0000256" key="6">
    <source>
        <dbReference type="ARBA" id="ARBA00023136"/>
    </source>
</evidence>
<evidence type="ECO:0000259" key="9">
    <source>
        <dbReference type="Pfam" id="PF12696"/>
    </source>
</evidence>
<dbReference type="Gene3D" id="3.40.50.300">
    <property type="entry name" value="P-loop containing nucleotide triphosphate hydrolases"/>
    <property type="match status" value="1"/>
</dbReference>
<dbReference type="PANTHER" id="PTHR37937">
    <property type="entry name" value="CONJUGATIVE TRANSFER: DNA TRANSPORT"/>
    <property type="match status" value="1"/>
</dbReference>
<dbReference type="Proteomes" id="UP000290106">
    <property type="component" value="Unassembled WGS sequence"/>
</dbReference>
<dbReference type="InterPro" id="IPR051539">
    <property type="entry name" value="T4SS-coupling_protein"/>
</dbReference>
<sequence length="777" mass="88223">MNKKKKETILISSVVGFISYLFVILWYIHLALVMEENPKLEFIDALNLSFDDLFTRPFTIFPLPNDIFSKILLYTLLCGLLIFMFYVTQKGKAHYNVDKVQGDAAWMKSMDDYNKKFTDPIGKPTSNGPTNVILSQDMLLAMDNEATRRNLNVFVVGGSGVGKSYNYVGPNIMQANSSFVVTDPSGGLYKQYGHYLEYMGYNVKCFNLDHMDRGNHYNPFQYIENDQDIEILVNTLIKNTTPPDQKGGDPFWEKSETALLVALIAFLFHYTKKECQCFTNVMRLLRAAEVDENDSNAKSQLDRMFEDIEERYTDSFAAKQYRTFKMGAGKTLKSILISCAVRLQAFDLAPVAALTNTDDLDLDSVGDEKTALFVIIPTGDTTFQFLSSMMYSQLFQRLYRYSENTAEFSQCIMDEDKQIWKTFRAGSPEEVKRVRKEAEAFFERAKDGIIRKNVDYEWWEIRTNRNELVGYRGTKEEAEKALQKLRAGKVISNSEQSNSGQRLPIHVRMLLDEFANTGKIPQFSEKVATIRKYEISVNIIVQSLSQMKNLYKDDWETITGNCDNTVYLGGGADTVTTEWISKLLGKETRVVMNVNYSKGGGGQSFNRTGVELYTPSQLRTMPEDECIVIPKSLNALKGKKFASDKHPRRSLVKKLNKERGAYIFNSQKAADLLSEHKLNEEIITEKHGNKKEPDKAVYEAKNEAEQQKAEEYRNNMDVNGEPLVGKPQDVQGNGDGMDQTLPLQTAEEAAGSVEKTLDANDKVWGPDELMYTSVTPV</sequence>
<feature type="transmembrane region" description="Helical" evidence="8">
    <location>
        <begin position="67"/>
        <end position="87"/>
    </location>
</feature>
<dbReference type="EMBL" id="SDKC01000002">
    <property type="protein sequence ID" value="RXS72574.1"/>
    <property type="molecule type" value="Genomic_DNA"/>
</dbReference>
<dbReference type="InterPro" id="IPR027417">
    <property type="entry name" value="P-loop_NTPase"/>
</dbReference>
<dbReference type="InterPro" id="IPR032689">
    <property type="entry name" value="TraG-D_C"/>
</dbReference>
<feature type="transmembrane region" description="Helical" evidence="8">
    <location>
        <begin position="9"/>
        <end position="28"/>
    </location>
</feature>
<dbReference type="Pfam" id="PF12696">
    <property type="entry name" value="TraG-D_C"/>
    <property type="match status" value="1"/>
</dbReference>
<feature type="domain" description="TraD/TraG TraM recognition site" evidence="9">
    <location>
        <begin position="506"/>
        <end position="622"/>
    </location>
</feature>
<comment type="similarity">
    <text evidence="2">Belongs to the VirD4/TraG family.</text>
</comment>
<dbReference type="InterPro" id="IPR003688">
    <property type="entry name" value="TraG/VirD4"/>
</dbReference>
<accession>A0A4Q1RD98</accession>
<evidence type="ECO:0000256" key="1">
    <source>
        <dbReference type="ARBA" id="ARBA00004651"/>
    </source>
</evidence>
<dbReference type="OrthoDB" id="9766496at2"/>
<dbReference type="CDD" id="cd01127">
    <property type="entry name" value="TrwB_TraG_TraD_VirD4"/>
    <property type="match status" value="1"/>
</dbReference>
<comment type="caution">
    <text evidence="10">The sequence shown here is derived from an EMBL/GenBank/DDBJ whole genome shotgun (WGS) entry which is preliminary data.</text>
</comment>
<protein>
    <recommendedName>
        <fullName evidence="9">TraD/TraG TraM recognition site domain-containing protein</fullName>
    </recommendedName>
</protein>
<dbReference type="SUPFAM" id="SSF52540">
    <property type="entry name" value="P-loop containing nucleoside triphosphate hydrolases"/>
    <property type="match status" value="2"/>
</dbReference>
<keyword evidence="11" id="KW-1185">Reference proteome</keyword>
<evidence type="ECO:0000256" key="2">
    <source>
        <dbReference type="ARBA" id="ARBA00008806"/>
    </source>
</evidence>